<evidence type="ECO:0000256" key="1">
    <source>
        <dbReference type="SAM" id="MobiDB-lite"/>
    </source>
</evidence>
<proteinExistence type="predicted"/>
<dbReference type="AlphaFoldDB" id="A0A182MGE4"/>
<dbReference type="EnsemblMetazoa" id="ACUA017678-RA">
    <property type="protein sequence ID" value="ACUA017678-PA"/>
    <property type="gene ID" value="ACUA017678"/>
</dbReference>
<feature type="region of interest" description="Disordered" evidence="1">
    <location>
        <begin position="47"/>
        <end position="70"/>
    </location>
</feature>
<name>A0A182MGE4_9DIPT</name>
<dbReference type="VEuPathDB" id="VectorBase:ACUA017678"/>
<evidence type="ECO:0000313" key="3">
    <source>
        <dbReference type="Proteomes" id="UP000075883"/>
    </source>
</evidence>
<sequence>MHCSKGTIVGEDSPLILINFTHQPFGDETNYAYFPPASVLSVNTINGPPGASSTIRRGGRSSTKRNNKNHAPNCSIIFALWQHNAPTPSHYTDNVTRDDTSMRLVRTNQRALPWD</sequence>
<evidence type="ECO:0000313" key="2">
    <source>
        <dbReference type="EnsemblMetazoa" id="ACUA017678-PA"/>
    </source>
</evidence>
<organism evidence="2 3">
    <name type="scientific">Anopheles culicifacies</name>
    <dbReference type="NCBI Taxonomy" id="139723"/>
    <lineage>
        <taxon>Eukaryota</taxon>
        <taxon>Metazoa</taxon>
        <taxon>Ecdysozoa</taxon>
        <taxon>Arthropoda</taxon>
        <taxon>Hexapoda</taxon>
        <taxon>Insecta</taxon>
        <taxon>Pterygota</taxon>
        <taxon>Neoptera</taxon>
        <taxon>Endopterygota</taxon>
        <taxon>Diptera</taxon>
        <taxon>Nematocera</taxon>
        <taxon>Culicoidea</taxon>
        <taxon>Culicidae</taxon>
        <taxon>Anophelinae</taxon>
        <taxon>Anopheles</taxon>
        <taxon>culicifacies species complex</taxon>
    </lineage>
</organism>
<dbReference type="Proteomes" id="UP000075883">
    <property type="component" value="Unassembled WGS sequence"/>
</dbReference>
<feature type="compositionally biased region" description="Basic residues" evidence="1">
    <location>
        <begin position="57"/>
        <end position="68"/>
    </location>
</feature>
<keyword evidence="3" id="KW-1185">Reference proteome</keyword>
<protein>
    <submittedName>
        <fullName evidence="2">Uncharacterized protein</fullName>
    </submittedName>
</protein>
<reference evidence="2" key="2">
    <citation type="submission" date="2020-05" db="UniProtKB">
        <authorList>
            <consortium name="EnsemblMetazoa"/>
        </authorList>
    </citation>
    <scope>IDENTIFICATION</scope>
    <source>
        <strain evidence="2">A-37</strain>
    </source>
</reference>
<reference evidence="3" key="1">
    <citation type="submission" date="2013-09" db="EMBL/GenBank/DDBJ databases">
        <title>The Genome Sequence of Anopheles culicifacies species A.</title>
        <authorList>
            <consortium name="The Broad Institute Genomics Platform"/>
            <person name="Neafsey D.E."/>
            <person name="Besansky N."/>
            <person name="Howell P."/>
            <person name="Walton C."/>
            <person name="Young S.K."/>
            <person name="Zeng Q."/>
            <person name="Gargeya S."/>
            <person name="Fitzgerald M."/>
            <person name="Haas B."/>
            <person name="Abouelleil A."/>
            <person name="Allen A.W."/>
            <person name="Alvarado L."/>
            <person name="Arachchi H.M."/>
            <person name="Berlin A.M."/>
            <person name="Chapman S.B."/>
            <person name="Gainer-Dewar J."/>
            <person name="Goldberg J."/>
            <person name="Griggs A."/>
            <person name="Gujja S."/>
            <person name="Hansen M."/>
            <person name="Howarth C."/>
            <person name="Imamovic A."/>
            <person name="Ireland A."/>
            <person name="Larimer J."/>
            <person name="McCowan C."/>
            <person name="Murphy C."/>
            <person name="Pearson M."/>
            <person name="Poon T.W."/>
            <person name="Priest M."/>
            <person name="Roberts A."/>
            <person name="Saif S."/>
            <person name="Shea T."/>
            <person name="Sisk P."/>
            <person name="Sykes S."/>
            <person name="Wortman J."/>
            <person name="Nusbaum C."/>
            <person name="Birren B."/>
        </authorList>
    </citation>
    <scope>NUCLEOTIDE SEQUENCE [LARGE SCALE GENOMIC DNA]</scope>
    <source>
        <strain evidence="3">A-37</strain>
    </source>
</reference>
<dbReference type="EMBL" id="AXCM01011386">
    <property type="status" value="NOT_ANNOTATED_CDS"/>
    <property type="molecule type" value="Genomic_DNA"/>
</dbReference>
<accession>A0A182MGE4</accession>